<dbReference type="GeneID" id="93238972"/>
<proteinExistence type="predicted"/>
<protein>
    <submittedName>
        <fullName evidence="1">Uncharacterized protein</fullName>
    </submittedName>
</protein>
<name>A0ABU2IDQ9_9LIST</name>
<evidence type="ECO:0000313" key="2">
    <source>
        <dbReference type="Proteomes" id="UP001267344"/>
    </source>
</evidence>
<gene>
    <name evidence="1" type="ORF">QJV39_03040</name>
</gene>
<evidence type="ECO:0000313" key="1">
    <source>
        <dbReference type="EMBL" id="MDT0095681.1"/>
    </source>
</evidence>
<sequence length="74" mass="8984">MAIQLHNNDELVVTWESLVERVNNKEWRLEFLSEEQDAELLFTCFLWYDTGRADFLTISFLCNKVERKYDQTDY</sequence>
<dbReference type="RefSeq" id="WP_311174471.1">
    <property type="nucleotide sequence ID" value="NZ_CP156021.1"/>
</dbReference>
<dbReference type="EMBL" id="JASBAG010000001">
    <property type="protein sequence ID" value="MDT0095681.1"/>
    <property type="molecule type" value="Genomic_DNA"/>
</dbReference>
<reference evidence="1 2" key="1">
    <citation type="submission" date="2023-05" db="EMBL/GenBank/DDBJ databases">
        <title>A Combination of Whole Genome Sequencing and Metagenomics Reveals Diversity of Listeria spp. in Soil Collected from the Nantahala National Forest.</title>
        <authorList>
            <person name="Wang J."/>
            <person name="Schamp C.N."/>
            <person name="Hudson L.K."/>
            <person name="Chaggar H.K."/>
            <person name="Bryan D.W."/>
            <person name="Radosevich M."/>
            <person name="Denes T.G."/>
        </authorList>
    </citation>
    <scope>NUCLEOTIDE SEQUENCE [LARGE SCALE GENOMIC DNA]</scope>
    <source>
        <strain evidence="1 2">UTK S2-0009</strain>
    </source>
</reference>
<accession>A0ABU2IDQ9</accession>
<comment type="caution">
    <text evidence="1">The sequence shown here is derived from an EMBL/GenBank/DDBJ whole genome shotgun (WGS) entry which is preliminary data.</text>
</comment>
<dbReference type="Proteomes" id="UP001267344">
    <property type="component" value="Unassembled WGS sequence"/>
</dbReference>
<organism evidence="1 2">
    <name type="scientific">Listeria swaminathanii</name>
    <dbReference type="NCBI Taxonomy" id="2713501"/>
    <lineage>
        <taxon>Bacteria</taxon>
        <taxon>Bacillati</taxon>
        <taxon>Bacillota</taxon>
        <taxon>Bacilli</taxon>
        <taxon>Bacillales</taxon>
        <taxon>Listeriaceae</taxon>
        <taxon>Listeria</taxon>
    </lineage>
</organism>
<keyword evidence="2" id="KW-1185">Reference proteome</keyword>